<evidence type="ECO:0000313" key="3">
    <source>
        <dbReference type="Proteomes" id="UP000321798"/>
    </source>
</evidence>
<organism evidence="2 3">
    <name type="scientific">Cellulomonas soli</name>
    <dbReference type="NCBI Taxonomy" id="931535"/>
    <lineage>
        <taxon>Bacteria</taxon>
        <taxon>Bacillati</taxon>
        <taxon>Actinomycetota</taxon>
        <taxon>Actinomycetes</taxon>
        <taxon>Micrococcales</taxon>
        <taxon>Cellulomonadaceae</taxon>
        <taxon>Cellulomonas</taxon>
    </lineage>
</organism>
<dbReference type="EMBL" id="BKAL01000015">
    <property type="protein sequence ID" value="GEP70658.1"/>
    <property type="molecule type" value="Genomic_DNA"/>
</dbReference>
<keyword evidence="1" id="KW-0732">Signal</keyword>
<dbReference type="AlphaFoldDB" id="A0A512PHG7"/>
<evidence type="ECO:0000256" key="1">
    <source>
        <dbReference type="SAM" id="SignalP"/>
    </source>
</evidence>
<reference evidence="2 3" key="1">
    <citation type="submission" date="2019-07" db="EMBL/GenBank/DDBJ databases">
        <title>Whole genome shotgun sequence of Cellulomonas soli NBRC 109434.</title>
        <authorList>
            <person name="Hosoyama A."/>
            <person name="Uohara A."/>
            <person name="Ohji S."/>
            <person name="Ichikawa N."/>
        </authorList>
    </citation>
    <scope>NUCLEOTIDE SEQUENCE [LARGE SCALE GENOMIC DNA]</scope>
    <source>
        <strain evidence="2 3">NBRC 109434</strain>
    </source>
</reference>
<sequence length="138" mass="14092">MFVTRSRRCLAIVVAVCALVVGGLASPASAVVYLPDGYVQICAPKKCVIIPESQYCPPTKASCVNGKWSPVTGYCSPSVGCVTIDGKNYRWIGSGLEAVNNVSAHKCAAGLGVSIIGLYTGPLGVAILGAAVSIWGCG</sequence>
<feature type="signal peptide" evidence="1">
    <location>
        <begin position="1"/>
        <end position="30"/>
    </location>
</feature>
<name>A0A512PHG7_9CELL</name>
<keyword evidence="3" id="KW-1185">Reference proteome</keyword>
<dbReference type="Proteomes" id="UP000321798">
    <property type="component" value="Unassembled WGS sequence"/>
</dbReference>
<accession>A0A512PHG7</accession>
<comment type="caution">
    <text evidence="2">The sequence shown here is derived from an EMBL/GenBank/DDBJ whole genome shotgun (WGS) entry which is preliminary data.</text>
</comment>
<gene>
    <name evidence="2" type="ORF">CSO01_33730</name>
</gene>
<proteinExistence type="predicted"/>
<feature type="chain" id="PRO_5021939710" evidence="1">
    <location>
        <begin position="31"/>
        <end position="138"/>
    </location>
</feature>
<evidence type="ECO:0000313" key="2">
    <source>
        <dbReference type="EMBL" id="GEP70658.1"/>
    </source>
</evidence>
<protein>
    <submittedName>
        <fullName evidence="2">Uncharacterized protein</fullName>
    </submittedName>
</protein>